<organism evidence="2 3">
    <name type="scientific">Gigaspora margarita</name>
    <dbReference type="NCBI Taxonomy" id="4874"/>
    <lineage>
        <taxon>Eukaryota</taxon>
        <taxon>Fungi</taxon>
        <taxon>Fungi incertae sedis</taxon>
        <taxon>Mucoromycota</taxon>
        <taxon>Glomeromycotina</taxon>
        <taxon>Glomeromycetes</taxon>
        <taxon>Diversisporales</taxon>
        <taxon>Gigasporaceae</taxon>
        <taxon>Gigaspora</taxon>
    </lineage>
</organism>
<reference evidence="2 3" key="1">
    <citation type="journal article" date="2019" name="Environ. Microbiol.">
        <title>At the nexus of three kingdoms: the genome of the mycorrhizal fungus Gigaspora margarita provides insights into plant, endobacterial and fungal interactions.</title>
        <authorList>
            <person name="Venice F."/>
            <person name="Ghignone S."/>
            <person name="Salvioli di Fossalunga A."/>
            <person name="Amselem J."/>
            <person name="Novero M."/>
            <person name="Xianan X."/>
            <person name="Sedzielewska Toro K."/>
            <person name="Morin E."/>
            <person name="Lipzen A."/>
            <person name="Grigoriev I.V."/>
            <person name="Henrissat B."/>
            <person name="Martin F.M."/>
            <person name="Bonfante P."/>
        </authorList>
    </citation>
    <scope>NUCLEOTIDE SEQUENCE [LARGE SCALE GENOMIC DNA]</scope>
    <source>
        <strain evidence="2 3">BEG34</strain>
    </source>
</reference>
<keyword evidence="3" id="KW-1185">Reference proteome</keyword>
<proteinExistence type="predicted"/>
<gene>
    <name evidence="2" type="ORF">F8M41_014716</name>
</gene>
<dbReference type="InterPro" id="IPR009003">
    <property type="entry name" value="Peptidase_S1_PA"/>
</dbReference>
<dbReference type="InterPro" id="IPR043504">
    <property type="entry name" value="Peptidase_S1_PA_chymotrypsin"/>
</dbReference>
<evidence type="ECO:0000256" key="1">
    <source>
        <dbReference type="SAM" id="SignalP"/>
    </source>
</evidence>
<feature type="chain" id="PRO_5034491344" evidence="1">
    <location>
        <begin position="24"/>
        <end position="232"/>
    </location>
</feature>
<evidence type="ECO:0000313" key="3">
    <source>
        <dbReference type="Proteomes" id="UP000439903"/>
    </source>
</evidence>
<name>A0A8H3ZZP7_GIGMA</name>
<comment type="caution">
    <text evidence="2">The sequence shown here is derived from an EMBL/GenBank/DDBJ whole genome shotgun (WGS) entry which is preliminary data.</text>
</comment>
<dbReference type="Gene3D" id="2.40.10.10">
    <property type="entry name" value="Trypsin-like serine proteases"/>
    <property type="match status" value="1"/>
</dbReference>
<dbReference type="OrthoDB" id="10314055at2759"/>
<dbReference type="SUPFAM" id="SSF50494">
    <property type="entry name" value="Trypsin-like serine proteases"/>
    <property type="match status" value="1"/>
</dbReference>
<evidence type="ECO:0000313" key="2">
    <source>
        <dbReference type="EMBL" id="KAF0356597.1"/>
    </source>
</evidence>
<sequence>MNKKIFTFLLIAFLIAMIVPSIASVIYQRNNISDTLTFLTSERINETSRFKNKYKRNERNKTRSENKLYFRTPVVPPNFSIVSPYHNYPIGRFLIRTGNNASSCTASIINTSNGNIGLTAAHCLFDPNTGVPFNLSFFYHFLLGHLPSLGAAVPHAYIVTRQSDDYALVRFAFSDPSGLDMTLQDYTEALGWRFDIGDNETTSIFGYPGNGDMENCAKDSNHLCEWQIQIYI</sequence>
<dbReference type="GO" id="GO:0006508">
    <property type="term" value="P:proteolysis"/>
    <property type="evidence" value="ECO:0007669"/>
    <property type="project" value="UniProtKB-KW"/>
</dbReference>
<dbReference type="GO" id="GO:0008233">
    <property type="term" value="F:peptidase activity"/>
    <property type="evidence" value="ECO:0007669"/>
    <property type="project" value="UniProtKB-KW"/>
</dbReference>
<protein>
    <submittedName>
        <fullName evidence="2">Serine protease</fullName>
    </submittedName>
</protein>
<accession>A0A8H3ZZP7</accession>
<keyword evidence="2" id="KW-0378">Hydrolase</keyword>
<dbReference type="Proteomes" id="UP000439903">
    <property type="component" value="Unassembled WGS sequence"/>
</dbReference>
<keyword evidence="1" id="KW-0732">Signal</keyword>
<dbReference type="EMBL" id="WTPW01003022">
    <property type="protein sequence ID" value="KAF0356597.1"/>
    <property type="molecule type" value="Genomic_DNA"/>
</dbReference>
<feature type="signal peptide" evidence="1">
    <location>
        <begin position="1"/>
        <end position="23"/>
    </location>
</feature>
<keyword evidence="2" id="KW-0645">Protease</keyword>
<dbReference type="AlphaFoldDB" id="A0A8H3ZZP7"/>